<organism evidence="3 4">
    <name type="scientific">Penicillium concentricum</name>
    <dbReference type="NCBI Taxonomy" id="293559"/>
    <lineage>
        <taxon>Eukaryota</taxon>
        <taxon>Fungi</taxon>
        <taxon>Dikarya</taxon>
        <taxon>Ascomycota</taxon>
        <taxon>Pezizomycotina</taxon>
        <taxon>Eurotiomycetes</taxon>
        <taxon>Eurotiomycetidae</taxon>
        <taxon>Eurotiales</taxon>
        <taxon>Aspergillaceae</taxon>
        <taxon>Penicillium</taxon>
    </lineage>
</organism>
<evidence type="ECO:0000313" key="3">
    <source>
        <dbReference type="EMBL" id="KAJ5383920.1"/>
    </source>
</evidence>
<evidence type="ECO:0000256" key="1">
    <source>
        <dbReference type="SAM" id="Coils"/>
    </source>
</evidence>
<feature type="transmembrane region" description="Helical" evidence="2">
    <location>
        <begin position="27"/>
        <end position="45"/>
    </location>
</feature>
<proteinExistence type="predicted"/>
<protein>
    <submittedName>
        <fullName evidence="3">Uncharacterized protein</fullName>
    </submittedName>
</protein>
<accession>A0A9W9VL51</accession>
<feature type="coiled-coil region" evidence="1">
    <location>
        <begin position="307"/>
        <end position="516"/>
    </location>
</feature>
<dbReference type="Proteomes" id="UP001147752">
    <property type="component" value="Unassembled WGS sequence"/>
</dbReference>
<dbReference type="AlphaFoldDB" id="A0A9W9VL51"/>
<evidence type="ECO:0000313" key="4">
    <source>
        <dbReference type="Proteomes" id="UP001147752"/>
    </source>
</evidence>
<evidence type="ECO:0000256" key="2">
    <source>
        <dbReference type="SAM" id="Phobius"/>
    </source>
</evidence>
<dbReference type="GeneID" id="81458744"/>
<keyword evidence="2" id="KW-0472">Membrane</keyword>
<keyword evidence="4" id="KW-1185">Reference proteome</keyword>
<comment type="caution">
    <text evidence="3">The sequence shown here is derived from an EMBL/GenBank/DDBJ whole genome shotgun (WGS) entry which is preliminary data.</text>
</comment>
<reference evidence="3" key="2">
    <citation type="journal article" date="2023" name="IMA Fungus">
        <title>Comparative genomic study of the Penicillium genus elucidates a diverse pangenome and 15 lateral gene transfer events.</title>
        <authorList>
            <person name="Petersen C."/>
            <person name="Sorensen T."/>
            <person name="Nielsen M.R."/>
            <person name="Sondergaard T.E."/>
            <person name="Sorensen J.L."/>
            <person name="Fitzpatrick D.A."/>
            <person name="Frisvad J.C."/>
            <person name="Nielsen K.L."/>
        </authorList>
    </citation>
    <scope>NUCLEOTIDE SEQUENCE</scope>
    <source>
        <strain evidence="3">IBT 3081</strain>
    </source>
</reference>
<dbReference type="EMBL" id="JAPZBT010000001">
    <property type="protein sequence ID" value="KAJ5383920.1"/>
    <property type="molecule type" value="Genomic_DNA"/>
</dbReference>
<keyword evidence="2" id="KW-0812">Transmembrane</keyword>
<name>A0A9W9VL51_9EURO</name>
<gene>
    <name evidence="3" type="ORF">N7517_001831</name>
</gene>
<dbReference type="OrthoDB" id="4357512at2759"/>
<reference evidence="3" key="1">
    <citation type="submission" date="2022-12" db="EMBL/GenBank/DDBJ databases">
        <authorList>
            <person name="Petersen C."/>
        </authorList>
    </citation>
    <scope>NUCLEOTIDE SEQUENCE</scope>
    <source>
        <strain evidence="3">IBT 3081</strain>
    </source>
</reference>
<keyword evidence="2" id="KW-1133">Transmembrane helix</keyword>
<sequence>MLTISSFVFFVLLAAMAAYWRQDLFELVGSVVVVSAVLVAGACSLSSGPRAWFLCLLQTVAKLAVEPKIEIVYAEADEASAKENARLRAQVVDLEQQLRGTEARARVSEVARETDKKRHDKEVRHLDSQLATVSRGVKETLRAKDQALGECRHWRRKFEDLEDLQQQAQENPVRGIQGRARWAPAKEYGVVKRECGRPARELTAIAQVAIVNAAWKSKMVSCESKLASFESEARDYVARTTGQIGSLHAAATALSEENAYLKKQIQAKPDISHELAQQRLEDAVQRTMVFADQQHEERVNSLKQTYLKELMAAKVDYEGKLKKATAEIEAKETALAQQREAAESATQEINSLKGQLAANEAQMGELREANAKIAGDLRVTKEENAKLDQQLEQGTAEVVRLVQESDGHERAGKRLREKYTRLKSTNNTLVEEKVRLEGEVEWREVALCEAAESGEKAYQEVHKLKHQVQRLEDDNQILADHNEEIFCHSIREDLNHQQTQARVSNLENQVANYQTAEAAEITQAVQGFGMSAD</sequence>
<keyword evidence="1" id="KW-0175">Coiled coil</keyword>
<dbReference type="RefSeq" id="XP_056583696.1">
    <property type="nucleotide sequence ID" value="XM_056719561.1"/>
</dbReference>